<dbReference type="PANTHER" id="PTHR12110:SF38">
    <property type="entry name" value="DIOXYGENASE, PUTATIVE (AFU_ORTHOLOGUE AFUA_6G00240)-RELATED"/>
    <property type="match status" value="1"/>
</dbReference>
<proteinExistence type="predicted"/>
<dbReference type="SUPFAM" id="SSF51658">
    <property type="entry name" value="Xylose isomerase-like"/>
    <property type="match status" value="1"/>
</dbReference>
<comment type="caution">
    <text evidence="2">The sequence shown here is derived from an EMBL/GenBank/DDBJ whole genome shotgun (WGS) entry which is preliminary data.</text>
</comment>
<dbReference type="STRING" id="303698.A0A1V6TEB1"/>
<dbReference type="EMBL" id="MLKD01000007">
    <property type="protein sequence ID" value="OQE24687.1"/>
    <property type="molecule type" value="Genomic_DNA"/>
</dbReference>
<dbReference type="PANTHER" id="PTHR12110">
    <property type="entry name" value="HYDROXYPYRUVATE ISOMERASE"/>
    <property type="match status" value="1"/>
</dbReference>
<dbReference type="AlphaFoldDB" id="A0A1V6TEB1"/>
<protein>
    <recommendedName>
        <fullName evidence="1">Xylose isomerase-like TIM barrel domain-containing protein</fullName>
    </recommendedName>
</protein>
<keyword evidence="3" id="KW-1185">Reference proteome</keyword>
<gene>
    <name evidence="2" type="ORF">PENSTE_c007G09919</name>
</gene>
<evidence type="ECO:0000313" key="3">
    <source>
        <dbReference type="Proteomes" id="UP000191285"/>
    </source>
</evidence>
<name>A0A1V6TEB1_9EURO</name>
<organism evidence="2 3">
    <name type="scientific">Penicillium steckii</name>
    <dbReference type="NCBI Taxonomy" id="303698"/>
    <lineage>
        <taxon>Eukaryota</taxon>
        <taxon>Fungi</taxon>
        <taxon>Dikarya</taxon>
        <taxon>Ascomycota</taxon>
        <taxon>Pezizomycotina</taxon>
        <taxon>Eurotiomycetes</taxon>
        <taxon>Eurotiomycetidae</taxon>
        <taxon>Eurotiales</taxon>
        <taxon>Aspergillaceae</taxon>
        <taxon>Penicillium</taxon>
    </lineage>
</organism>
<dbReference type="Proteomes" id="UP000191285">
    <property type="component" value="Unassembled WGS sequence"/>
</dbReference>
<dbReference type="InterPro" id="IPR036237">
    <property type="entry name" value="Xyl_isomerase-like_sf"/>
</dbReference>
<feature type="domain" description="Xylose isomerase-like TIM barrel" evidence="1">
    <location>
        <begin position="26"/>
        <end position="318"/>
    </location>
</feature>
<accession>A0A1V6TEB1</accession>
<dbReference type="InterPro" id="IPR013022">
    <property type="entry name" value="Xyl_isomerase-like_TIM-brl"/>
</dbReference>
<evidence type="ECO:0000313" key="2">
    <source>
        <dbReference type="EMBL" id="OQE24687.1"/>
    </source>
</evidence>
<dbReference type="InterPro" id="IPR050312">
    <property type="entry name" value="IolE/XylAMocC-like"/>
</dbReference>
<evidence type="ECO:0000259" key="1">
    <source>
        <dbReference type="Pfam" id="PF01261"/>
    </source>
</evidence>
<dbReference type="Gene3D" id="3.20.20.150">
    <property type="entry name" value="Divalent-metal-dependent TIM barrel enzymes"/>
    <property type="match status" value="1"/>
</dbReference>
<dbReference type="OrthoDB" id="5360893at2759"/>
<dbReference type="Pfam" id="PF01261">
    <property type="entry name" value="AP_endonuc_2"/>
    <property type="match status" value="1"/>
</dbReference>
<sequence>MLSHKLAISTISLGQHPSHQLDRKITAAAQAGYSGIELVFSDLEAYSQSNALSLINGAQSIKRLCDKFRLEIISLAPFENYEGDRSPLKERLQTATLWIQIARIIRAPYLQVPSQFKPDAIGDDSVVVSELQQLADLGSAESPIVSIAYEGLSWGTYYPTWESTLDLVYKVNRPNFGLCLDTFHILTKLWADPFTMSGKFADADKALRDSLDRFVQTCPLEKVFYVQLSDGEKFDPPFSEKHPWYLEGEAHQFTWSKYGRPFPGETSLGGYMPVTEIVRAWISEKGYKGWVSMETFDHRMRHENSRPEVAAVRGIESWKRIQKDLEGYSAKF</sequence>
<reference evidence="3" key="1">
    <citation type="journal article" date="2017" name="Nat. Microbiol.">
        <title>Global analysis of biosynthetic gene clusters reveals vast potential of secondary metabolite production in Penicillium species.</title>
        <authorList>
            <person name="Nielsen J.C."/>
            <person name="Grijseels S."/>
            <person name="Prigent S."/>
            <person name="Ji B."/>
            <person name="Dainat J."/>
            <person name="Nielsen K.F."/>
            <person name="Frisvad J.C."/>
            <person name="Workman M."/>
            <person name="Nielsen J."/>
        </authorList>
    </citation>
    <scope>NUCLEOTIDE SEQUENCE [LARGE SCALE GENOMIC DNA]</scope>
    <source>
        <strain evidence="3">IBT 24891</strain>
    </source>
</reference>